<evidence type="ECO:0000313" key="2">
    <source>
        <dbReference type="EMBL" id="KKL61890.1"/>
    </source>
</evidence>
<evidence type="ECO:0000259" key="1">
    <source>
        <dbReference type="Pfam" id="PF12706"/>
    </source>
</evidence>
<dbReference type="InterPro" id="IPR001279">
    <property type="entry name" value="Metallo-B-lactamas"/>
</dbReference>
<dbReference type="GO" id="GO:0008270">
    <property type="term" value="F:zinc ion binding"/>
    <property type="evidence" value="ECO:0007669"/>
    <property type="project" value="InterPro"/>
</dbReference>
<feature type="non-terminal residue" evidence="2">
    <location>
        <position position="1"/>
    </location>
</feature>
<dbReference type="Gene3D" id="3.60.15.10">
    <property type="entry name" value="Ribonuclease Z/Hydroxyacylglutathione hydrolase-like"/>
    <property type="match status" value="1"/>
</dbReference>
<comment type="caution">
    <text evidence="2">The sequence shown here is derived from an EMBL/GenBank/DDBJ whole genome shotgun (WGS) entry which is preliminary data.</text>
</comment>
<dbReference type="GO" id="GO:0070290">
    <property type="term" value="F:N-acylphosphatidylethanolamine-specific phospholipase D activity"/>
    <property type="evidence" value="ECO:0007669"/>
    <property type="project" value="InterPro"/>
</dbReference>
<dbReference type="InterPro" id="IPR024884">
    <property type="entry name" value="NAPE-PLD"/>
</dbReference>
<feature type="domain" description="Metallo-beta-lactamase" evidence="1">
    <location>
        <begin position="14"/>
        <end position="213"/>
    </location>
</feature>
<dbReference type="PANTHER" id="PTHR15032:SF4">
    <property type="entry name" value="N-ACYL-PHOSPHATIDYLETHANOLAMINE-HYDROLYZING PHOSPHOLIPASE D"/>
    <property type="match status" value="1"/>
</dbReference>
<accession>A0A0F9FX06</accession>
<dbReference type="EMBL" id="LAZR01028672">
    <property type="protein sequence ID" value="KKL61890.1"/>
    <property type="molecule type" value="Genomic_DNA"/>
</dbReference>
<protein>
    <recommendedName>
        <fullName evidence="1">Metallo-beta-lactamase domain-containing protein</fullName>
    </recommendedName>
</protein>
<dbReference type="PANTHER" id="PTHR15032">
    <property type="entry name" value="N-ACYL-PHOSPHATIDYLETHANOLAMINE-HYDROLYZING PHOSPHOLIPASE D"/>
    <property type="match status" value="1"/>
</dbReference>
<dbReference type="SUPFAM" id="SSF56281">
    <property type="entry name" value="Metallo-hydrolase/oxidoreductase"/>
    <property type="match status" value="1"/>
</dbReference>
<dbReference type="InterPro" id="IPR036866">
    <property type="entry name" value="RibonucZ/Hydroxyglut_hydro"/>
</dbReference>
<name>A0A0F9FX06_9ZZZZ</name>
<dbReference type="PIRSF" id="PIRSF038896">
    <property type="entry name" value="NAPE-PLD"/>
    <property type="match status" value="1"/>
</dbReference>
<dbReference type="AlphaFoldDB" id="A0A0F9FX06"/>
<reference evidence="2" key="1">
    <citation type="journal article" date="2015" name="Nature">
        <title>Complex archaea that bridge the gap between prokaryotes and eukaryotes.</title>
        <authorList>
            <person name="Spang A."/>
            <person name="Saw J.H."/>
            <person name="Jorgensen S.L."/>
            <person name="Zaremba-Niedzwiedzka K."/>
            <person name="Martijn J."/>
            <person name="Lind A.E."/>
            <person name="van Eijk R."/>
            <person name="Schleper C."/>
            <person name="Guy L."/>
            <person name="Ettema T.J."/>
        </authorList>
    </citation>
    <scope>NUCLEOTIDE SEQUENCE</scope>
</reference>
<sequence length="271" mass="30697">IGHATALVQIGGVNILTDPHFSLRASPVQWKGPKRAMPPGLSIDELPEIDIVLLSHDHYDSLDIKSIRALARRKGGERTLFAVPLKYKKWFEKRGAVNVVEFDWWQSHESGNAQITAVPAQHWSKRYPLSKNRTLWAGWVIKVNGFTFYFAGDSGYAPIFKEIGARYGPMDLSAIPIGAYEPRWFMKDSHMNPEEAVMTHRDVRSRQSIAVHWGTFVLTDEPLDEPPVRLREALKNEGIPDDDFLVLKHGETVLIGRSPKVLTVNVRKSLR</sequence>
<organism evidence="2">
    <name type="scientific">marine sediment metagenome</name>
    <dbReference type="NCBI Taxonomy" id="412755"/>
    <lineage>
        <taxon>unclassified sequences</taxon>
        <taxon>metagenomes</taxon>
        <taxon>ecological metagenomes</taxon>
    </lineage>
</organism>
<dbReference type="GO" id="GO:0005737">
    <property type="term" value="C:cytoplasm"/>
    <property type="evidence" value="ECO:0007669"/>
    <property type="project" value="TreeGrafter"/>
</dbReference>
<dbReference type="Pfam" id="PF12706">
    <property type="entry name" value="Lactamase_B_2"/>
    <property type="match status" value="1"/>
</dbReference>
<gene>
    <name evidence="2" type="ORF">LCGC14_2190790</name>
</gene>
<proteinExistence type="predicted"/>